<evidence type="ECO:0000313" key="12">
    <source>
        <dbReference type="Ensembl" id="ENSPNAP00000008635.2"/>
    </source>
</evidence>
<reference evidence="12" key="3">
    <citation type="submission" date="2025-09" db="UniProtKB">
        <authorList>
            <consortium name="Ensembl"/>
        </authorList>
    </citation>
    <scope>IDENTIFICATION</scope>
</reference>
<evidence type="ECO:0000313" key="13">
    <source>
        <dbReference type="Proteomes" id="UP001501920"/>
    </source>
</evidence>
<dbReference type="GeneTree" id="ENSGT00940000165179"/>
<keyword evidence="5" id="KW-0479">Metal-binding</keyword>
<keyword evidence="4" id="KW-0964">Secreted</keyword>
<dbReference type="Pfam" id="PF05826">
    <property type="entry name" value="Phospholip_A2_2"/>
    <property type="match status" value="1"/>
</dbReference>
<reference evidence="12 13" key="1">
    <citation type="submission" date="2020-10" db="EMBL/GenBank/DDBJ databases">
        <title>Pygocentrus nattereri (red-bellied piranha) genome, fPygNat1, primary haplotype.</title>
        <authorList>
            <person name="Myers G."/>
            <person name="Meyer A."/>
            <person name="Karagic N."/>
            <person name="Pippel M."/>
            <person name="Winkler S."/>
            <person name="Tracey A."/>
            <person name="Wood J."/>
            <person name="Formenti G."/>
            <person name="Howe K."/>
            <person name="Fedrigo O."/>
            <person name="Jarvis E.D."/>
        </authorList>
    </citation>
    <scope>NUCLEOTIDE SEQUENCE [LARGE SCALE GENOMIC DNA]</scope>
</reference>
<evidence type="ECO:0000256" key="10">
    <source>
        <dbReference type="SAM" id="MobiDB-lite"/>
    </source>
</evidence>
<evidence type="ECO:0000256" key="1">
    <source>
        <dbReference type="ARBA" id="ARBA00001913"/>
    </source>
</evidence>
<evidence type="ECO:0000259" key="11">
    <source>
        <dbReference type="Pfam" id="PF05826"/>
    </source>
</evidence>
<evidence type="ECO:0000256" key="2">
    <source>
        <dbReference type="ARBA" id="ARBA00004613"/>
    </source>
</evidence>
<gene>
    <name evidence="12" type="primary">PLA2G3</name>
</gene>
<comment type="cofactor">
    <cofactor evidence="1">
        <name>Ca(2+)</name>
        <dbReference type="ChEBI" id="CHEBI:29108"/>
    </cofactor>
</comment>
<dbReference type="GO" id="GO:0046872">
    <property type="term" value="F:metal ion binding"/>
    <property type="evidence" value="ECO:0007669"/>
    <property type="project" value="UniProtKB-KW"/>
</dbReference>
<organism evidence="12 13">
    <name type="scientific">Pygocentrus nattereri</name>
    <name type="common">Red-bellied piranha</name>
    <dbReference type="NCBI Taxonomy" id="42514"/>
    <lineage>
        <taxon>Eukaryota</taxon>
        <taxon>Metazoa</taxon>
        <taxon>Chordata</taxon>
        <taxon>Craniata</taxon>
        <taxon>Vertebrata</taxon>
        <taxon>Euteleostomi</taxon>
        <taxon>Actinopterygii</taxon>
        <taxon>Neopterygii</taxon>
        <taxon>Teleostei</taxon>
        <taxon>Ostariophysi</taxon>
        <taxon>Characiformes</taxon>
        <taxon>Characoidei</taxon>
        <taxon>Pygocentrus</taxon>
    </lineage>
</organism>
<proteinExistence type="predicted"/>
<dbReference type="GO" id="GO:0004623">
    <property type="term" value="F:phospholipase A2 activity"/>
    <property type="evidence" value="ECO:0007669"/>
    <property type="project" value="UniProtKB-EC"/>
</dbReference>
<feature type="region of interest" description="Disordered" evidence="10">
    <location>
        <begin position="360"/>
        <end position="382"/>
    </location>
</feature>
<keyword evidence="9" id="KW-1015">Disulfide bond</keyword>
<evidence type="ECO:0000256" key="9">
    <source>
        <dbReference type="ARBA" id="ARBA00023157"/>
    </source>
</evidence>
<dbReference type="PANTHER" id="PTHR12253">
    <property type="entry name" value="RH14732P"/>
    <property type="match status" value="1"/>
</dbReference>
<dbReference type="SUPFAM" id="SSF48619">
    <property type="entry name" value="Phospholipase A2, PLA2"/>
    <property type="match status" value="1"/>
</dbReference>
<dbReference type="CDD" id="cd04704">
    <property type="entry name" value="PLA2_bee_venom_like"/>
    <property type="match status" value="1"/>
</dbReference>
<dbReference type="Gene3D" id="1.20.90.10">
    <property type="entry name" value="Phospholipase A2 domain"/>
    <property type="match status" value="2"/>
</dbReference>
<evidence type="ECO:0000256" key="5">
    <source>
        <dbReference type="ARBA" id="ARBA00022723"/>
    </source>
</evidence>
<dbReference type="InterPro" id="IPR033113">
    <property type="entry name" value="PLA2_histidine"/>
</dbReference>
<dbReference type="PROSITE" id="PS00118">
    <property type="entry name" value="PA2_HIS"/>
    <property type="match status" value="1"/>
</dbReference>
<dbReference type="Proteomes" id="UP001501920">
    <property type="component" value="Chromosome 18"/>
</dbReference>
<evidence type="ECO:0000256" key="4">
    <source>
        <dbReference type="ARBA" id="ARBA00022525"/>
    </source>
</evidence>
<name>A0A3B4CBH8_PYGNA</name>
<feature type="domain" description="Phospholipase A2-like central" evidence="11">
    <location>
        <begin position="173"/>
        <end position="267"/>
    </location>
</feature>
<feature type="compositionally biased region" description="Polar residues" evidence="10">
    <location>
        <begin position="370"/>
        <end position="382"/>
    </location>
</feature>
<dbReference type="Ensembl" id="ENSPNAT00000014764.2">
    <property type="protein sequence ID" value="ENSPNAP00000008635.2"/>
    <property type="gene ID" value="ENSPNAG00000003066.2"/>
</dbReference>
<evidence type="ECO:0000256" key="3">
    <source>
        <dbReference type="ARBA" id="ARBA00013278"/>
    </source>
</evidence>
<keyword evidence="13" id="KW-1185">Reference proteome</keyword>
<dbReference type="InterPro" id="IPR016090">
    <property type="entry name" value="PLA2-like_dom"/>
</dbReference>
<keyword evidence="7" id="KW-0106">Calcium</keyword>
<comment type="subcellular location">
    <subcellularLocation>
        <location evidence="2">Secreted</location>
    </subcellularLocation>
</comment>
<keyword evidence="8" id="KW-0443">Lipid metabolism</keyword>
<dbReference type="FunFam" id="1.20.90.10:FF:000002">
    <property type="entry name" value="Phospholipase A2 group III"/>
    <property type="match status" value="1"/>
</dbReference>
<reference evidence="12" key="2">
    <citation type="submission" date="2025-08" db="UniProtKB">
        <authorList>
            <consortium name="Ensembl"/>
        </authorList>
    </citation>
    <scope>IDENTIFICATION</scope>
</reference>
<accession>A0A3B4CBH8</accession>
<dbReference type="GO" id="GO:0050482">
    <property type="term" value="P:arachidonate secretion"/>
    <property type="evidence" value="ECO:0007669"/>
    <property type="project" value="InterPro"/>
</dbReference>
<evidence type="ECO:0000256" key="8">
    <source>
        <dbReference type="ARBA" id="ARBA00023098"/>
    </source>
</evidence>
<dbReference type="GO" id="GO:0006644">
    <property type="term" value="P:phospholipid metabolic process"/>
    <property type="evidence" value="ECO:0007669"/>
    <property type="project" value="InterPro"/>
</dbReference>
<dbReference type="InterPro" id="IPR036444">
    <property type="entry name" value="PLipase_A2_dom_sf"/>
</dbReference>
<evidence type="ECO:0000256" key="6">
    <source>
        <dbReference type="ARBA" id="ARBA00022801"/>
    </source>
</evidence>
<dbReference type="EC" id="3.1.1.4" evidence="3"/>
<dbReference type="AlphaFoldDB" id="A0A3B4CBH8"/>
<protein>
    <recommendedName>
        <fullName evidence="3">phospholipase A2</fullName>
        <ecNumber evidence="3">3.1.1.4</ecNumber>
    </recommendedName>
</protein>
<dbReference type="STRING" id="42514.ENSPNAP00000008635"/>
<evidence type="ECO:0000256" key="7">
    <source>
        <dbReference type="ARBA" id="ARBA00022837"/>
    </source>
</evidence>
<keyword evidence="6" id="KW-0378">Hydrolase</keyword>
<dbReference type="GO" id="GO:0005576">
    <property type="term" value="C:extracellular region"/>
    <property type="evidence" value="ECO:0007669"/>
    <property type="project" value="UniProtKB-SubCell"/>
</dbReference>
<sequence>MNGRCLFQAVVCLMSFLLDFSAAGLFWTLAGSTTFCFWTKSVSNGRTHYMFLHQTGEAIERSLVLFDSIWNKENSLVDCITSSDQAVTESYESKCWEAGGRPFTETPDGRFNISELVDPAGPCVAVGRLAGLRTSVRRSRDLGSVDHKAASIQQNSGESSGLKLRRTKRAWMIPGTLWCGAGNKALNFSDLGLYEETDKCCREHDHCTDTITSFGFNYGVFNTNIFTLSHCDCDIKFRRCLHRANDSMSNMVGYGYFNILKMRCFEFSQKMQCAKRTWWGMCKLYQLTKYALVKDATYYNSTSPELEEDMQDLVIYHTISAGNHTFTTGSAISSMVLTEVARTASGEQLTVSGAELTSSTANAPELDEGSPQTNSPLTQTTLPHATQNKTTDFYKDLDSCHHQIPAMQEKYGLRNSEFTTLYHCNCTFAGQEKADDVHFLLLDFVSQFCFILRLNCTDESKDVARGRPLVASKRKAKRFNSKRSKRKDSSFRLYKKCLRMHSKLQKHREISSERSVVWTVIPC</sequence>
<dbReference type="OMA" id="HARWDAH"/>